<feature type="signal peptide" evidence="2">
    <location>
        <begin position="1"/>
        <end position="25"/>
    </location>
</feature>
<dbReference type="KEGG" id="nau:109218614"/>
<name>A0A1J6JYY1_NICAT</name>
<dbReference type="Gramene" id="OIT21668">
    <property type="protein sequence ID" value="OIT21668"/>
    <property type="gene ID" value="A4A49_35457"/>
</dbReference>
<dbReference type="OrthoDB" id="1304375at2759"/>
<dbReference type="SMR" id="A0A1J6JYY1"/>
<dbReference type="EMBL" id="MJEQ01004179">
    <property type="protein sequence ID" value="OIT21668.1"/>
    <property type="molecule type" value="Genomic_DNA"/>
</dbReference>
<dbReference type="Proteomes" id="UP000187609">
    <property type="component" value="Unassembled WGS sequence"/>
</dbReference>
<comment type="caution">
    <text evidence="3">The sequence shown here is derived from an EMBL/GenBank/DDBJ whole genome shotgun (WGS) entry which is preliminary data.</text>
</comment>
<protein>
    <submittedName>
        <fullName evidence="3">Uncharacterized protein</fullName>
    </submittedName>
</protein>
<gene>
    <name evidence="3" type="ORF">A4A49_35457</name>
</gene>
<evidence type="ECO:0000313" key="4">
    <source>
        <dbReference type="Proteomes" id="UP000187609"/>
    </source>
</evidence>
<dbReference type="AlphaFoldDB" id="A0A1J6JYY1"/>
<sequence>MAQEKVKFLLGFWLLILYFFSSVFGSNNTQDNTIQDTYGDGTSPQNACTNCTICPYPCHPQQPPPPPSGYQSYGVPPPPSGVSPPPPPPPSTGYGNCPPATPVVPCCPVQYNYGPPPPYYYTGSSTKLFACEWISAIFSFFSIMFFAI</sequence>
<feature type="chain" id="PRO_5012182151" evidence="2">
    <location>
        <begin position="26"/>
        <end position="148"/>
    </location>
</feature>
<keyword evidence="2" id="KW-0732">Signal</keyword>
<accession>A0A1J6JYY1</accession>
<evidence type="ECO:0000313" key="3">
    <source>
        <dbReference type="EMBL" id="OIT21668.1"/>
    </source>
</evidence>
<proteinExistence type="predicted"/>
<evidence type="ECO:0000256" key="2">
    <source>
        <dbReference type="SAM" id="SignalP"/>
    </source>
</evidence>
<keyword evidence="4" id="KW-1185">Reference proteome</keyword>
<organism evidence="3 4">
    <name type="scientific">Nicotiana attenuata</name>
    <name type="common">Coyote tobacco</name>
    <dbReference type="NCBI Taxonomy" id="49451"/>
    <lineage>
        <taxon>Eukaryota</taxon>
        <taxon>Viridiplantae</taxon>
        <taxon>Streptophyta</taxon>
        <taxon>Embryophyta</taxon>
        <taxon>Tracheophyta</taxon>
        <taxon>Spermatophyta</taxon>
        <taxon>Magnoliopsida</taxon>
        <taxon>eudicotyledons</taxon>
        <taxon>Gunneridae</taxon>
        <taxon>Pentapetalae</taxon>
        <taxon>asterids</taxon>
        <taxon>lamiids</taxon>
        <taxon>Solanales</taxon>
        <taxon>Solanaceae</taxon>
        <taxon>Nicotianoideae</taxon>
        <taxon>Nicotianeae</taxon>
        <taxon>Nicotiana</taxon>
    </lineage>
</organism>
<feature type="region of interest" description="Disordered" evidence="1">
    <location>
        <begin position="62"/>
        <end position="94"/>
    </location>
</feature>
<reference evidence="3" key="1">
    <citation type="submission" date="2016-11" db="EMBL/GenBank/DDBJ databases">
        <title>The genome of Nicotiana attenuata.</title>
        <authorList>
            <person name="Xu S."/>
            <person name="Brockmoeller T."/>
            <person name="Gaquerel E."/>
            <person name="Navarro A."/>
            <person name="Kuhl H."/>
            <person name="Gase K."/>
            <person name="Ling Z."/>
            <person name="Zhou W."/>
            <person name="Kreitzer C."/>
            <person name="Stanke M."/>
            <person name="Tang H."/>
            <person name="Lyons E."/>
            <person name="Pandey P."/>
            <person name="Pandey S.P."/>
            <person name="Timmermann B."/>
            <person name="Baldwin I.T."/>
        </authorList>
    </citation>
    <scope>NUCLEOTIDE SEQUENCE [LARGE SCALE GENOMIC DNA]</scope>
    <source>
        <strain evidence="3">UT</strain>
    </source>
</reference>
<dbReference type="OMA" id="CTNCTIC"/>
<evidence type="ECO:0000256" key="1">
    <source>
        <dbReference type="SAM" id="MobiDB-lite"/>
    </source>
</evidence>
<feature type="compositionally biased region" description="Pro residues" evidence="1">
    <location>
        <begin position="75"/>
        <end position="91"/>
    </location>
</feature>